<dbReference type="GO" id="GO:0004674">
    <property type="term" value="F:protein serine/threonine kinase activity"/>
    <property type="evidence" value="ECO:0007669"/>
    <property type="project" value="UniProtKB-KW"/>
</dbReference>
<dbReference type="PANTHER" id="PTHR24363">
    <property type="entry name" value="SERINE/THREONINE PROTEIN KINASE"/>
    <property type="match status" value="1"/>
</dbReference>
<accession>A0A2A9FAS8</accession>
<protein>
    <recommendedName>
        <fullName evidence="1">non-specific serine/threonine protein kinase</fullName>
        <ecNumber evidence="1">2.7.11.1</ecNumber>
    </recommendedName>
</protein>
<keyword evidence="2 11" id="KW-0723">Serine/threonine-protein kinase</keyword>
<dbReference type="PROSITE" id="PS50011">
    <property type="entry name" value="PROTEIN_KINASE_DOM"/>
    <property type="match status" value="1"/>
</dbReference>
<feature type="compositionally biased region" description="Gly residues" evidence="9">
    <location>
        <begin position="479"/>
        <end position="496"/>
    </location>
</feature>
<dbReference type="SMART" id="SM00220">
    <property type="entry name" value="S_TKc"/>
    <property type="match status" value="1"/>
</dbReference>
<evidence type="ECO:0000256" key="4">
    <source>
        <dbReference type="ARBA" id="ARBA00022741"/>
    </source>
</evidence>
<evidence type="ECO:0000256" key="6">
    <source>
        <dbReference type="ARBA" id="ARBA00022840"/>
    </source>
</evidence>
<evidence type="ECO:0000256" key="1">
    <source>
        <dbReference type="ARBA" id="ARBA00012513"/>
    </source>
</evidence>
<evidence type="ECO:0000256" key="9">
    <source>
        <dbReference type="SAM" id="MobiDB-lite"/>
    </source>
</evidence>
<dbReference type="GO" id="GO:0005524">
    <property type="term" value="F:ATP binding"/>
    <property type="evidence" value="ECO:0007669"/>
    <property type="project" value="UniProtKB-KW"/>
</dbReference>
<gene>
    <name evidence="11" type="ORF">ATK36_2941</name>
</gene>
<dbReference type="Gene3D" id="1.10.510.10">
    <property type="entry name" value="Transferase(Phosphotransferase) domain 1"/>
    <property type="match status" value="1"/>
</dbReference>
<evidence type="ECO:0000313" key="12">
    <source>
        <dbReference type="Proteomes" id="UP000243542"/>
    </source>
</evidence>
<dbReference type="FunFam" id="3.30.200.20:FF:000205">
    <property type="entry name" value="Serine/threonine protein kinase"/>
    <property type="match status" value="1"/>
</dbReference>
<dbReference type="InterPro" id="IPR031636">
    <property type="entry name" value="PknG_TPR"/>
</dbReference>
<feature type="compositionally biased region" description="Pro residues" evidence="9">
    <location>
        <begin position="34"/>
        <end position="45"/>
    </location>
</feature>
<evidence type="ECO:0000256" key="2">
    <source>
        <dbReference type="ARBA" id="ARBA00022527"/>
    </source>
</evidence>
<dbReference type="InterPro" id="IPR011990">
    <property type="entry name" value="TPR-like_helical_dom_sf"/>
</dbReference>
<dbReference type="InterPro" id="IPR011009">
    <property type="entry name" value="Kinase-like_dom_sf"/>
</dbReference>
<keyword evidence="12" id="KW-1185">Reference proteome</keyword>
<evidence type="ECO:0000256" key="7">
    <source>
        <dbReference type="ARBA" id="ARBA00047899"/>
    </source>
</evidence>
<keyword evidence="6" id="KW-0067">ATP-binding</keyword>
<comment type="catalytic activity">
    <reaction evidence="8">
        <text>L-seryl-[protein] + ATP = O-phospho-L-seryl-[protein] + ADP + H(+)</text>
        <dbReference type="Rhea" id="RHEA:17989"/>
        <dbReference type="Rhea" id="RHEA-COMP:9863"/>
        <dbReference type="Rhea" id="RHEA-COMP:11604"/>
        <dbReference type="ChEBI" id="CHEBI:15378"/>
        <dbReference type="ChEBI" id="CHEBI:29999"/>
        <dbReference type="ChEBI" id="CHEBI:30616"/>
        <dbReference type="ChEBI" id="CHEBI:83421"/>
        <dbReference type="ChEBI" id="CHEBI:456216"/>
        <dbReference type="EC" id="2.7.11.1"/>
    </reaction>
</comment>
<feature type="compositionally biased region" description="Low complexity" evidence="9">
    <location>
        <begin position="246"/>
        <end position="282"/>
    </location>
</feature>
<dbReference type="InterPro" id="IPR000719">
    <property type="entry name" value="Prot_kinase_dom"/>
</dbReference>
<feature type="compositionally biased region" description="Low complexity" evidence="9">
    <location>
        <begin position="421"/>
        <end position="432"/>
    </location>
</feature>
<keyword evidence="5 11" id="KW-0418">Kinase</keyword>
<feature type="compositionally biased region" description="Low complexity" evidence="9">
    <location>
        <begin position="155"/>
        <end position="167"/>
    </location>
</feature>
<dbReference type="EC" id="2.7.11.1" evidence="1"/>
<dbReference type="AlphaFoldDB" id="A0A2A9FAS8"/>
<evidence type="ECO:0000256" key="8">
    <source>
        <dbReference type="ARBA" id="ARBA00048679"/>
    </source>
</evidence>
<comment type="caution">
    <text evidence="11">The sequence shown here is derived from an EMBL/GenBank/DDBJ whole genome shotgun (WGS) entry which is preliminary data.</text>
</comment>
<dbReference type="PANTHER" id="PTHR24363:SF0">
    <property type="entry name" value="SERINE_THREONINE KINASE LIKE DOMAIN CONTAINING 1"/>
    <property type="match status" value="1"/>
</dbReference>
<comment type="catalytic activity">
    <reaction evidence="7">
        <text>L-threonyl-[protein] + ATP = O-phospho-L-threonyl-[protein] + ADP + H(+)</text>
        <dbReference type="Rhea" id="RHEA:46608"/>
        <dbReference type="Rhea" id="RHEA-COMP:11060"/>
        <dbReference type="Rhea" id="RHEA-COMP:11605"/>
        <dbReference type="ChEBI" id="CHEBI:15378"/>
        <dbReference type="ChEBI" id="CHEBI:30013"/>
        <dbReference type="ChEBI" id="CHEBI:30616"/>
        <dbReference type="ChEBI" id="CHEBI:61977"/>
        <dbReference type="ChEBI" id="CHEBI:456216"/>
        <dbReference type="EC" id="2.7.11.1"/>
    </reaction>
</comment>
<dbReference type="SUPFAM" id="SSF48452">
    <property type="entry name" value="TPR-like"/>
    <property type="match status" value="1"/>
</dbReference>
<sequence>MSEEARRPRHAAPEEAEVSADPVPATGEGSGPGTPDPSWTPPPPVRWDTPEQSVPGSLGSDGLDAENLINPPAQHARPPRPGTSGQPYPGVPVSGQQGQLHPGSQGQQANQPWPGAQSQPGGHGQPRPGTLGQPYPGAQGPGPRPHPDGQGRQNAAAPGQPSPAAAGHTLGTHGQQSSGGQEQQVSAYIQGGQGQPSSGQGQQLSGYAPSGQAQQASGQAPGSQGQQASGQPSDGQGRQASANALQGQPSGGQSQQASAHGPGSQSQQVSAQAPGVQSQQVPPSQPNPQAPGQNPSGQNSPAPGQRPGTQGQPSPAPPGRQRPGTQGQPHPNGRQTPAAAGEQQSTGQPYPRSGRAYPAAQGPPPRQGGLPARGDAGEAASPSRPVAAGNGEGEPAVPGAEDPTRPPGELAPVILPQSQKPVAPVNPAAPMPTSVLATSAPPTQSIMPPAPRAEPAEGAALPDPGTDSVVAAKSSEGSSGTGTGTGSGSTGTGSGYPGTARRTGTRRSRRGRLGAGLIDVPPVPYRDPSTAVLANPVVSEEKRFCGNCGAKVGRSTDTQPGEPEGTCEKCSTRYSFVAKLKPNELVGGQYEVLGALAYGGLGWIYLAQDHNVSDRWVVLKGLIDTGDATAMAAAANEQRFLAEVEHPNIVKIHNFVQHPDAETGNSVGYIVMEYVGGQSLRQLALAHHRESKRPEPLPIGQVIAYGLEILPALGYLHSQGLLYCDLKPDNVIQTREQLKLIDLGAVRRLDDYESPLFFTSGYSAPELATQGASVSSDLYTVGRTLAVLSFEFAGYTTKYKSSLPGPDAVPLFALFGSYYRFLKRATHTDPDRRFFAADEMSDQLTGVLREIMALGTNTPRPAASTVFGPESRTFGVHLVVPERGETVPLPDAAEVVSGLPIPQVDTDDAAAGVLATTTAVDPREAIEALASAPRESIEVRLRIVRARIELGEFVEAQRQLQAAQYLAIRHGFPHDWRIDWYRGLIELAGGRPRVAHVAFDAVYDDLPGEIAPKLALAISAEGVGDYFGAARFYELVWRTDRTYVSAAFGLARVYLAQGARASAVEVLEAVPPTSTHYVDAQVAAIKIKIKTRAQGTEQSQVTEGDLVDASGRLERLNLDAERHTRLTAEVLEAAHDWLQVPGQPAATSSSKVLGYALDEREVRFGLENCYRALARLAGTAADRVALVDRANAIRPRTLT</sequence>
<dbReference type="FunFam" id="1.10.510.10:FF:000306">
    <property type="entry name" value="Serine/threonine protein kinase"/>
    <property type="match status" value="1"/>
</dbReference>
<evidence type="ECO:0000313" key="11">
    <source>
        <dbReference type="EMBL" id="PFG47881.1"/>
    </source>
</evidence>
<dbReference type="Gene3D" id="1.25.40.10">
    <property type="entry name" value="Tetratricopeptide repeat domain"/>
    <property type="match status" value="1"/>
</dbReference>
<dbReference type="Pfam" id="PF00069">
    <property type="entry name" value="Pkinase"/>
    <property type="match status" value="1"/>
</dbReference>
<feature type="domain" description="Protein kinase" evidence="10">
    <location>
        <begin position="590"/>
        <end position="880"/>
    </location>
</feature>
<dbReference type="SUPFAM" id="SSF56112">
    <property type="entry name" value="Protein kinase-like (PK-like)"/>
    <property type="match status" value="1"/>
</dbReference>
<dbReference type="Pfam" id="PF16919">
    <property type="entry name" value="PknG_rubred"/>
    <property type="match status" value="1"/>
</dbReference>
<dbReference type="Pfam" id="PF16918">
    <property type="entry name" value="PknG_TPR"/>
    <property type="match status" value="1"/>
</dbReference>
<dbReference type="InterPro" id="IPR031634">
    <property type="entry name" value="PknG_rubred"/>
</dbReference>
<proteinExistence type="predicted"/>
<organism evidence="11 12">
    <name type="scientific">Amycolatopsis sulphurea</name>
    <dbReference type="NCBI Taxonomy" id="76022"/>
    <lineage>
        <taxon>Bacteria</taxon>
        <taxon>Bacillati</taxon>
        <taxon>Actinomycetota</taxon>
        <taxon>Actinomycetes</taxon>
        <taxon>Pseudonocardiales</taxon>
        <taxon>Pseudonocardiaceae</taxon>
        <taxon>Amycolatopsis</taxon>
    </lineage>
</organism>
<feature type="compositionally biased region" description="Polar residues" evidence="9">
    <location>
        <begin position="323"/>
        <end position="335"/>
    </location>
</feature>
<dbReference type="Gene3D" id="3.30.200.20">
    <property type="entry name" value="Phosphorylase Kinase, domain 1"/>
    <property type="match status" value="1"/>
</dbReference>
<feature type="compositionally biased region" description="Low complexity" evidence="9">
    <location>
        <begin position="195"/>
        <end position="237"/>
    </location>
</feature>
<feature type="compositionally biased region" description="Basic residues" evidence="9">
    <location>
        <begin position="503"/>
        <end position="512"/>
    </location>
</feature>
<feature type="compositionally biased region" description="Polar residues" evidence="9">
    <location>
        <begin position="94"/>
        <end position="120"/>
    </location>
</feature>
<evidence type="ECO:0000259" key="10">
    <source>
        <dbReference type="PROSITE" id="PS50011"/>
    </source>
</evidence>
<dbReference type="Proteomes" id="UP000243542">
    <property type="component" value="Unassembled WGS sequence"/>
</dbReference>
<reference evidence="11 12" key="1">
    <citation type="submission" date="2017-10" db="EMBL/GenBank/DDBJ databases">
        <title>Sequencing the genomes of 1000 actinobacteria strains.</title>
        <authorList>
            <person name="Klenk H.-P."/>
        </authorList>
    </citation>
    <scope>NUCLEOTIDE SEQUENCE [LARGE SCALE GENOMIC DNA]</scope>
    <source>
        <strain evidence="11 12">DSM 46092</strain>
    </source>
</reference>
<feature type="compositionally biased region" description="Low complexity" evidence="9">
    <location>
        <begin position="174"/>
        <end position="186"/>
    </location>
</feature>
<feature type="compositionally biased region" description="Low complexity" evidence="9">
    <location>
        <begin position="290"/>
        <end position="299"/>
    </location>
</feature>
<dbReference type="EMBL" id="PDJK01000002">
    <property type="protein sequence ID" value="PFG47881.1"/>
    <property type="molecule type" value="Genomic_DNA"/>
</dbReference>
<evidence type="ECO:0000256" key="3">
    <source>
        <dbReference type="ARBA" id="ARBA00022679"/>
    </source>
</evidence>
<name>A0A2A9FAS8_9PSEU</name>
<keyword evidence="4" id="KW-0547">Nucleotide-binding</keyword>
<dbReference type="CDD" id="cd14014">
    <property type="entry name" value="STKc_PknB_like"/>
    <property type="match status" value="1"/>
</dbReference>
<keyword evidence="3" id="KW-0808">Transferase</keyword>
<feature type="region of interest" description="Disordered" evidence="9">
    <location>
        <begin position="1"/>
        <end position="521"/>
    </location>
</feature>
<feature type="compositionally biased region" description="Polar residues" evidence="9">
    <location>
        <begin position="435"/>
        <end position="446"/>
    </location>
</feature>
<evidence type="ECO:0000256" key="5">
    <source>
        <dbReference type="ARBA" id="ARBA00022777"/>
    </source>
</evidence>